<dbReference type="EMBL" id="JBBBZM010000058">
    <property type="protein sequence ID" value="KAL0636028.1"/>
    <property type="molecule type" value="Genomic_DNA"/>
</dbReference>
<evidence type="ECO:0000256" key="2">
    <source>
        <dbReference type="ARBA" id="ARBA00022737"/>
    </source>
</evidence>
<dbReference type="Pfam" id="PF00400">
    <property type="entry name" value="WD40"/>
    <property type="match status" value="5"/>
</dbReference>
<keyword evidence="7" id="KW-1185">Reference proteome</keyword>
<evidence type="ECO:0000313" key="7">
    <source>
        <dbReference type="Proteomes" id="UP001447188"/>
    </source>
</evidence>
<evidence type="ECO:0000256" key="3">
    <source>
        <dbReference type="HAMAP-Rule" id="MF_03037"/>
    </source>
</evidence>
<dbReference type="Gene3D" id="2.130.10.10">
    <property type="entry name" value="YVTN repeat-like/Quinoprotein amine dehydrogenase"/>
    <property type="match status" value="1"/>
</dbReference>
<dbReference type="InterPro" id="IPR036322">
    <property type="entry name" value="WD40_repeat_dom_sf"/>
</dbReference>
<dbReference type="PROSITE" id="PS50082">
    <property type="entry name" value="WD_REPEATS_2"/>
    <property type="match status" value="3"/>
</dbReference>
<comment type="similarity">
    <text evidence="3">Belongs to the WD repeat CIA1 family.</text>
</comment>
<dbReference type="Proteomes" id="UP001447188">
    <property type="component" value="Unassembled WGS sequence"/>
</dbReference>
<evidence type="ECO:0000256" key="1">
    <source>
        <dbReference type="ARBA" id="ARBA00022574"/>
    </source>
</evidence>
<comment type="caution">
    <text evidence="6">The sequence shown here is derived from an EMBL/GenBank/DDBJ whole genome shotgun (WGS) entry which is preliminary data.</text>
</comment>
<dbReference type="InterPro" id="IPR028608">
    <property type="entry name" value="CIAO1/Cia1"/>
</dbReference>
<dbReference type="InterPro" id="IPR019775">
    <property type="entry name" value="WD40_repeat_CS"/>
</dbReference>
<gene>
    <name evidence="3 6" type="primary">CIA1</name>
    <name evidence="6" type="ORF">Q9L58_005057</name>
</gene>
<reference evidence="6 7" key="1">
    <citation type="submission" date="2024-02" db="EMBL/GenBank/DDBJ databases">
        <title>Discinaceae phylogenomics.</title>
        <authorList>
            <person name="Dirks A.C."/>
            <person name="James T.Y."/>
        </authorList>
    </citation>
    <scope>NUCLEOTIDE SEQUENCE [LARGE SCALE GENOMIC DNA]</scope>
    <source>
        <strain evidence="6 7">ACD0624</strain>
    </source>
</reference>
<dbReference type="PANTHER" id="PTHR19920:SF0">
    <property type="entry name" value="CYTOSOLIC IRON-SULFUR PROTEIN ASSEMBLY PROTEIN CIAO1-RELATED"/>
    <property type="match status" value="1"/>
</dbReference>
<dbReference type="InterPro" id="IPR001680">
    <property type="entry name" value="WD40_rpt"/>
</dbReference>
<feature type="region of interest" description="Disordered" evidence="5">
    <location>
        <begin position="315"/>
        <end position="340"/>
    </location>
</feature>
<comment type="function">
    <text evidence="3">Essential component of the cytosolic iron-sulfur (Fe/S) protein assembly machinery. Required for the maturation of extramitochondrial Fe/S proteins.</text>
</comment>
<organism evidence="6 7">
    <name type="scientific">Discina gigas</name>
    <dbReference type="NCBI Taxonomy" id="1032678"/>
    <lineage>
        <taxon>Eukaryota</taxon>
        <taxon>Fungi</taxon>
        <taxon>Dikarya</taxon>
        <taxon>Ascomycota</taxon>
        <taxon>Pezizomycotina</taxon>
        <taxon>Pezizomycetes</taxon>
        <taxon>Pezizales</taxon>
        <taxon>Discinaceae</taxon>
        <taxon>Discina</taxon>
    </lineage>
</organism>
<keyword evidence="2" id="KW-0677">Repeat</keyword>
<dbReference type="PROSITE" id="PS00678">
    <property type="entry name" value="WD_REPEATS_1"/>
    <property type="match status" value="1"/>
</dbReference>
<proteinExistence type="inferred from homology"/>
<evidence type="ECO:0000256" key="4">
    <source>
        <dbReference type="PROSITE-ProRule" id="PRU00221"/>
    </source>
</evidence>
<evidence type="ECO:0000313" key="6">
    <source>
        <dbReference type="EMBL" id="KAL0636028.1"/>
    </source>
</evidence>
<dbReference type="SMART" id="SM00320">
    <property type="entry name" value="WD40"/>
    <property type="match status" value="7"/>
</dbReference>
<evidence type="ECO:0000256" key="5">
    <source>
        <dbReference type="SAM" id="MobiDB-lite"/>
    </source>
</evidence>
<feature type="repeat" description="WD" evidence="4">
    <location>
        <begin position="52"/>
        <end position="86"/>
    </location>
</feature>
<feature type="compositionally biased region" description="Acidic residues" evidence="5">
    <location>
        <begin position="315"/>
        <end position="334"/>
    </location>
</feature>
<keyword evidence="1 4" id="KW-0853">WD repeat</keyword>
<dbReference type="HAMAP" id="MF_03037">
    <property type="entry name" value="ciao1"/>
    <property type="match status" value="1"/>
</dbReference>
<feature type="repeat" description="WD" evidence="4">
    <location>
        <begin position="115"/>
        <end position="147"/>
    </location>
</feature>
<dbReference type="InterPro" id="IPR015943">
    <property type="entry name" value="WD40/YVTN_repeat-like_dom_sf"/>
</dbReference>
<dbReference type="SUPFAM" id="SSF50978">
    <property type="entry name" value="WD40 repeat-like"/>
    <property type="match status" value="1"/>
</dbReference>
<protein>
    <recommendedName>
        <fullName evidence="3">Probable cytosolic iron-sulfur protein assembly protein 1</fullName>
    </recommendedName>
</protein>
<dbReference type="CDD" id="cd00200">
    <property type="entry name" value="WD40"/>
    <property type="match status" value="1"/>
</dbReference>
<sequence>MKLQKITSLPPHPDRIWSIAVHPTLPLIATASSDRTSRISSLLTYRALSTIDGGHKRSIRSVAWKPAIKGESVLATGSFDATAGIWRRFEDDLGSSTGGEYADDEEEEWRFAVVLDGHENEVKCVAWSAGGNFLATCSRDKTVWVWEEMEEDNFETIAVLQDHTQDVKCVTWHPEEELLASSSYDDTVRLYREDVDDWVCCALLEGHTSTVWCIDFEKPGSPHYVESRSSRLASCSDDLSIRIWTRVSRSGDASTVKAVPSILRGAPVEEEWVHEATLPKVHTRAVYSVSWSARSGRIVSCGGDGKVAVYEEVAGESEPGPESEPCESESEPCESEQAKPRSEWKVVAELEGAHDVFEVNGVAWSKRWDKGRKSDGEEIIASCGDDGVVSMWELVD</sequence>
<accession>A0ABR3GJA6</accession>
<dbReference type="PROSITE" id="PS50294">
    <property type="entry name" value="WD_REPEATS_REGION"/>
    <property type="match status" value="2"/>
</dbReference>
<dbReference type="PANTHER" id="PTHR19920">
    <property type="entry name" value="WD40 PROTEIN CIAO1"/>
    <property type="match status" value="1"/>
</dbReference>
<name>A0ABR3GJA6_9PEZI</name>
<feature type="repeat" description="WD" evidence="4">
    <location>
        <begin position="160"/>
        <end position="191"/>
    </location>
</feature>